<keyword evidence="6 7" id="KW-0998">Cell outer membrane</keyword>
<keyword evidence="2 7" id="KW-0813">Transport</keyword>
<dbReference type="PROSITE" id="PS52016">
    <property type="entry name" value="TONB_DEPENDENT_REC_3"/>
    <property type="match status" value="1"/>
</dbReference>
<dbReference type="Pfam" id="PF07715">
    <property type="entry name" value="Plug"/>
    <property type="match status" value="1"/>
</dbReference>
<comment type="similarity">
    <text evidence="7">Belongs to the TonB-dependent receptor family.</text>
</comment>
<dbReference type="InterPro" id="IPR039426">
    <property type="entry name" value="TonB-dep_rcpt-like"/>
</dbReference>
<evidence type="ECO:0000313" key="10">
    <source>
        <dbReference type="Proteomes" id="UP000663920"/>
    </source>
</evidence>
<accession>A0A975CNY2</accession>
<gene>
    <name evidence="9" type="ORF">J3359_17510</name>
</gene>
<evidence type="ECO:0000256" key="6">
    <source>
        <dbReference type="ARBA" id="ARBA00023237"/>
    </source>
</evidence>
<reference evidence="9 10" key="1">
    <citation type="submission" date="2021-03" db="EMBL/GenBank/DDBJ databases">
        <title>Complete genome of Polaribacter_sp.SM13.</title>
        <authorList>
            <person name="Jeong S.W."/>
            <person name="Bae J.W."/>
        </authorList>
    </citation>
    <scope>NUCLEOTIDE SEQUENCE [LARGE SCALE GENOMIC DNA]</scope>
    <source>
        <strain evidence="9 10">SM13</strain>
    </source>
</reference>
<dbReference type="NCBIfam" id="TIGR04056">
    <property type="entry name" value="OMP_RagA_SusC"/>
    <property type="match status" value="1"/>
</dbReference>
<evidence type="ECO:0000256" key="5">
    <source>
        <dbReference type="ARBA" id="ARBA00023136"/>
    </source>
</evidence>
<dbReference type="GO" id="GO:0009279">
    <property type="term" value="C:cell outer membrane"/>
    <property type="evidence" value="ECO:0007669"/>
    <property type="project" value="UniProtKB-SubCell"/>
</dbReference>
<evidence type="ECO:0000313" key="9">
    <source>
        <dbReference type="EMBL" id="QTE22567.1"/>
    </source>
</evidence>
<dbReference type="InterPro" id="IPR023996">
    <property type="entry name" value="TonB-dep_OMP_SusC/RagA"/>
</dbReference>
<dbReference type="Gene3D" id="2.170.130.10">
    <property type="entry name" value="TonB-dependent receptor, plug domain"/>
    <property type="match status" value="1"/>
</dbReference>
<dbReference type="SUPFAM" id="SSF56935">
    <property type="entry name" value="Porins"/>
    <property type="match status" value="1"/>
</dbReference>
<evidence type="ECO:0000256" key="3">
    <source>
        <dbReference type="ARBA" id="ARBA00022452"/>
    </source>
</evidence>
<dbReference type="InterPro" id="IPR036942">
    <property type="entry name" value="Beta-barrel_TonB_sf"/>
</dbReference>
<name>A0A975CNY2_9FLAO</name>
<keyword evidence="3 7" id="KW-1134">Transmembrane beta strand</keyword>
<sequence length="1198" mass="134767">MKIVLKLKKIISFPLKFDLKMKLTTFLLIATLFQLHATVSHGQKVKVTLNLEKVTMEKVLNEIESQTDYKFFYNYDEINYKKIVSVNAKKELLSSVLKNLFTNSKITFEIVNKQIVLKSAEKNSIGKLQQKQITGVVKSSKGEPLVGVSVLIKGTRKGVSSDFDGNYKINVSKGKTLVFSSIGYKLKEVLVGDSNTLNVVLEEDKVALEEIVVTGYRKIKANEFAGASAKIKMEDAKIGGVSSVDKMLQGQVAGVQIETKSSVFGAAPKIRIRGNSSITGINEPLWVLDGVVLQTPLNIEPSALYSGSARSLLSSVMSGVNPEDIQDITILKDATATALYGTKAVNGVIVITTKRAKKGDKLKVNYNSVYTYRVKPSINNFDILDSHEETNIHEQLFRIYQAELLNYSARNEGAYTRLLNQRNRKEINQSQFLRGLRSIKSVNTDWFDVLFKNPASHQQQHSISISNGGEKSSGRLSLSYLKDPGYTLGENVSRYTINYSTKYYFNDKFSVEALIKHSNRKQRNPGSRVNPYNYALNTSRAMRPYDDNGNFEYYKKNYAPFNIIKEIENDYIDINSKDLNLQVQLDYKPKDNLSFKVLANRTTITSSIVSAATENSSYAQSFRTTNFNIINRNGRLYQDPNKPSNALPETTLPIGGFLDQTNAETVSTTFRAQADYTVFRNNLHKLNVFGGSEIIQSKSSETSFKGFGYIFESGTPIPNELALIKSIRDNDENYYNTAIFRRNQVSFYGSLIYTLKNRYNFTASLRNDATNVSGTSTRNRFLPTWVAAGAWTVTNEPFMENQDIFSNLKLRVSYGLRGNAGNRGPDLVAFYGLKSRIYPSYNELSIDIRQPEVSDLDFEKEHIFNAGLDASFLKYLNITFEYYHRKNFDLVGLKTVPLSLGYDSKLINWATMTNQGLELSLKVSPIKITDDLNVSGSFNIGYNKNEVVSNYFGDNPTTFRATRINGFPFQNKPLTGLYSYKFAGLDANGLAQYFDAKGNKIHGFNRSDKDYGNIEYQGSRDPLYSGGFSTSLNYKGLTLTGLFTFAAGNVVRKSDFYRRNNIQTLFRDDFNVPGDYKDRWQAPGNESYTNIPRLTDNTDATFYAGQGIFGTQYEAYNKSNIRTVDASYVRLRNVSLKYAFPKLLTDILKVDYLSMRLEATNVALFASKKLRGQDPETLLEGTNIPPVKSLSLAINLGF</sequence>
<dbReference type="KEGG" id="pcea:J3359_17510"/>
<dbReference type="RefSeq" id="WP_208078423.1">
    <property type="nucleotide sequence ID" value="NZ_CP071869.1"/>
</dbReference>
<dbReference type="EMBL" id="CP071869">
    <property type="protein sequence ID" value="QTE22567.1"/>
    <property type="molecule type" value="Genomic_DNA"/>
</dbReference>
<dbReference type="AlphaFoldDB" id="A0A975CNY2"/>
<dbReference type="SUPFAM" id="SSF49464">
    <property type="entry name" value="Carboxypeptidase regulatory domain-like"/>
    <property type="match status" value="1"/>
</dbReference>
<dbReference type="NCBIfam" id="TIGR04057">
    <property type="entry name" value="SusC_RagA_signa"/>
    <property type="match status" value="1"/>
</dbReference>
<evidence type="ECO:0000256" key="2">
    <source>
        <dbReference type="ARBA" id="ARBA00022448"/>
    </source>
</evidence>
<dbReference type="Proteomes" id="UP000663920">
    <property type="component" value="Chromosome"/>
</dbReference>
<keyword evidence="4 7" id="KW-0812">Transmembrane</keyword>
<keyword evidence="5 7" id="KW-0472">Membrane</keyword>
<dbReference type="Pfam" id="PF13715">
    <property type="entry name" value="CarbopepD_reg_2"/>
    <property type="match status" value="1"/>
</dbReference>
<dbReference type="InterPro" id="IPR023997">
    <property type="entry name" value="TonB-dep_OMP_SusC/RagA_CS"/>
</dbReference>
<organism evidence="9 10">
    <name type="scientific">Polaribacter cellanae</name>
    <dbReference type="NCBI Taxonomy" id="2818493"/>
    <lineage>
        <taxon>Bacteria</taxon>
        <taxon>Pseudomonadati</taxon>
        <taxon>Bacteroidota</taxon>
        <taxon>Flavobacteriia</taxon>
        <taxon>Flavobacteriales</taxon>
        <taxon>Flavobacteriaceae</taxon>
    </lineage>
</organism>
<dbReference type="Gene3D" id="2.40.170.20">
    <property type="entry name" value="TonB-dependent receptor, beta-barrel domain"/>
    <property type="match status" value="1"/>
</dbReference>
<feature type="domain" description="TonB-dependent receptor plug" evidence="8">
    <location>
        <begin position="224"/>
        <end position="348"/>
    </location>
</feature>
<proteinExistence type="inferred from homology"/>
<dbReference type="Gene3D" id="2.60.40.1120">
    <property type="entry name" value="Carboxypeptidase-like, regulatory domain"/>
    <property type="match status" value="1"/>
</dbReference>
<dbReference type="InterPro" id="IPR008969">
    <property type="entry name" value="CarboxyPept-like_regulatory"/>
</dbReference>
<keyword evidence="10" id="KW-1185">Reference proteome</keyword>
<evidence type="ECO:0000259" key="8">
    <source>
        <dbReference type="Pfam" id="PF07715"/>
    </source>
</evidence>
<dbReference type="InterPro" id="IPR012910">
    <property type="entry name" value="Plug_dom"/>
</dbReference>
<comment type="subcellular location">
    <subcellularLocation>
        <location evidence="1 7">Cell outer membrane</location>
        <topology evidence="1 7">Multi-pass membrane protein</topology>
    </subcellularLocation>
</comment>
<protein>
    <submittedName>
        <fullName evidence="9">SusC/RagA family TonB-linked outer membrane protein</fullName>
    </submittedName>
</protein>
<evidence type="ECO:0000256" key="1">
    <source>
        <dbReference type="ARBA" id="ARBA00004571"/>
    </source>
</evidence>
<dbReference type="InterPro" id="IPR037066">
    <property type="entry name" value="Plug_dom_sf"/>
</dbReference>
<evidence type="ECO:0000256" key="7">
    <source>
        <dbReference type="PROSITE-ProRule" id="PRU01360"/>
    </source>
</evidence>
<evidence type="ECO:0000256" key="4">
    <source>
        <dbReference type="ARBA" id="ARBA00022692"/>
    </source>
</evidence>